<dbReference type="Proteomes" id="UP000078465">
    <property type="component" value="Chromosome"/>
</dbReference>
<dbReference type="EMBL" id="CP171853">
    <property type="protein sequence ID" value="XKM40432.1"/>
    <property type="molecule type" value="Genomic_DNA"/>
</dbReference>
<evidence type="ECO:0000313" key="1">
    <source>
        <dbReference type="EMBL" id="XKM40432.1"/>
    </source>
</evidence>
<evidence type="ECO:0000313" key="2">
    <source>
        <dbReference type="Proteomes" id="UP000078465"/>
    </source>
</evidence>
<reference evidence="1" key="1">
    <citation type="submission" date="2024-10" db="EMBL/GenBank/DDBJ databases">
        <title>Strain of Rhizobium-related bacteria isolated fromm roots of Vavilovia formosa.</title>
        <authorList>
            <person name="Kimeklis A."/>
            <person name="Afonin A."/>
        </authorList>
    </citation>
    <scope>NUCLEOTIDE SEQUENCE</scope>
    <source>
        <strain evidence="1">Vaf-46</strain>
    </source>
</reference>
<name>A0ACD5EMP0_9HYPH</name>
<accession>A0ACD5EMP0</accession>
<protein>
    <submittedName>
        <fullName evidence="1">Uncharacterized protein</fullName>
    </submittedName>
</protein>
<sequence length="200" mass="22431">MFAALAGILEQTLLLGLGLLRILAPDNEAQDQRRRWRRSRHAFVDTNLQFAFLLLLSGERGKQIKGLAIRLQQAQRVPAGPHDEVRTGVDHRPQVARSCIVAIGQHDITGCIGKALKVLGTMDVGQLKLIDLSRCQVVADMQPPCRAVSARMADRRSIEHTQAIARKAPRRHFGLFGNQRGDDVAKPRRRFAQPLEQRWV</sequence>
<organism evidence="1 2">
    <name type="scientific">Rhizobium ruizarguesonis</name>
    <dbReference type="NCBI Taxonomy" id="2081791"/>
    <lineage>
        <taxon>Bacteria</taxon>
        <taxon>Pseudomonadati</taxon>
        <taxon>Pseudomonadota</taxon>
        <taxon>Alphaproteobacteria</taxon>
        <taxon>Hyphomicrobiales</taxon>
        <taxon>Rhizobiaceae</taxon>
        <taxon>Rhizobium/Agrobacterium group</taxon>
        <taxon>Rhizobium</taxon>
    </lineage>
</organism>
<proteinExistence type="predicted"/>
<gene>
    <name evidence="1" type="ORF">A4U53_031415</name>
</gene>